<evidence type="ECO:0000313" key="1">
    <source>
        <dbReference type="Proteomes" id="UP000887580"/>
    </source>
</evidence>
<proteinExistence type="predicted"/>
<sequence>MSIKNWVPKRNRYTIGYFFLFLILLFLLRAIWKTFPLRRPLYTHPDVEEIIISWSKIIYEPPDYTKPRIGFGENGKGVKLKGEEAKISAQQVEGSPFMSVIASSLVRTVHSIINRSPKNLLKEIILVDDFSSNTDLHLKLENHLSRFRGFVRLIRAKKRLGLIRARLTGARAARADVVIFIDAHCEAGDGWLEPLLDRITENPTAVVCPVIDGISADNLEYQGGSAGGVGGFWWSLHYKMEVISESEKQRRKNPDIDYL</sequence>
<reference evidence="2" key="1">
    <citation type="submission" date="2022-11" db="UniProtKB">
        <authorList>
            <consortium name="WormBaseParasite"/>
        </authorList>
    </citation>
    <scope>IDENTIFICATION</scope>
</reference>
<dbReference type="WBParaSite" id="PS1159_v2.g13374.t1">
    <property type="protein sequence ID" value="PS1159_v2.g13374.t1"/>
    <property type="gene ID" value="PS1159_v2.g13374"/>
</dbReference>
<organism evidence="1 2">
    <name type="scientific">Panagrolaimus sp. PS1159</name>
    <dbReference type="NCBI Taxonomy" id="55785"/>
    <lineage>
        <taxon>Eukaryota</taxon>
        <taxon>Metazoa</taxon>
        <taxon>Ecdysozoa</taxon>
        <taxon>Nematoda</taxon>
        <taxon>Chromadorea</taxon>
        <taxon>Rhabditida</taxon>
        <taxon>Tylenchina</taxon>
        <taxon>Panagrolaimomorpha</taxon>
        <taxon>Panagrolaimoidea</taxon>
        <taxon>Panagrolaimidae</taxon>
        <taxon>Panagrolaimus</taxon>
    </lineage>
</organism>
<dbReference type="Proteomes" id="UP000887580">
    <property type="component" value="Unplaced"/>
</dbReference>
<protein>
    <submittedName>
        <fullName evidence="2">Glycosyltransferase 2-like domain-containing protein</fullName>
    </submittedName>
</protein>
<evidence type="ECO:0000313" key="2">
    <source>
        <dbReference type="WBParaSite" id="PS1159_v2.g13374.t1"/>
    </source>
</evidence>
<accession>A0AC35F333</accession>
<name>A0AC35F333_9BILA</name>